<name>A0AAV1HQR3_9CHLO</name>
<evidence type="ECO:0008006" key="6">
    <source>
        <dbReference type="Google" id="ProtNLM"/>
    </source>
</evidence>
<dbReference type="PROSITE" id="PS50222">
    <property type="entry name" value="EF_HAND_2"/>
    <property type="match status" value="1"/>
</dbReference>
<dbReference type="InterPro" id="IPR036249">
    <property type="entry name" value="Thioredoxin-like_sf"/>
</dbReference>
<dbReference type="InterPro" id="IPR011992">
    <property type="entry name" value="EF-hand-dom_pair"/>
</dbReference>
<dbReference type="CDD" id="cd02947">
    <property type="entry name" value="TRX_family"/>
    <property type="match status" value="1"/>
</dbReference>
<accession>A0AAV1HQR3</accession>
<feature type="domain" description="Thioredoxin" evidence="3">
    <location>
        <begin position="127"/>
        <end position="257"/>
    </location>
</feature>
<dbReference type="InterPro" id="IPR013766">
    <property type="entry name" value="Thioredoxin_domain"/>
</dbReference>
<evidence type="ECO:0000313" key="4">
    <source>
        <dbReference type="EMBL" id="CAK0733818.1"/>
    </source>
</evidence>
<dbReference type="AlphaFoldDB" id="A0AAV1HQR3"/>
<dbReference type="PROSITE" id="PS51352">
    <property type="entry name" value="THIOREDOXIN_2"/>
    <property type="match status" value="1"/>
</dbReference>
<dbReference type="PANTHER" id="PTHR46115">
    <property type="entry name" value="THIOREDOXIN-LIKE PROTEIN 1"/>
    <property type="match status" value="1"/>
</dbReference>
<reference evidence="4 5" key="1">
    <citation type="submission" date="2023-10" db="EMBL/GenBank/DDBJ databases">
        <authorList>
            <person name="Maclean D."/>
            <person name="Macfadyen A."/>
        </authorList>
    </citation>
    <scope>NUCLEOTIDE SEQUENCE [LARGE SCALE GENOMIC DNA]</scope>
</reference>
<dbReference type="Proteomes" id="UP001314263">
    <property type="component" value="Unassembled WGS sequence"/>
</dbReference>
<organism evidence="4 5">
    <name type="scientific">Coccomyxa viridis</name>
    <dbReference type="NCBI Taxonomy" id="1274662"/>
    <lineage>
        <taxon>Eukaryota</taxon>
        <taxon>Viridiplantae</taxon>
        <taxon>Chlorophyta</taxon>
        <taxon>core chlorophytes</taxon>
        <taxon>Trebouxiophyceae</taxon>
        <taxon>Trebouxiophyceae incertae sedis</taxon>
        <taxon>Coccomyxaceae</taxon>
        <taxon>Coccomyxa</taxon>
    </lineage>
</organism>
<evidence type="ECO:0000259" key="2">
    <source>
        <dbReference type="PROSITE" id="PS50222"/>
    </source>
</evidence>
<dbReference type="SUPFAM" id="SSF52833">
    <property type="entry name" value="Thioredoxin-like"/>
    <property type="match status" value="1"/>
</dbReference>
<evidence type="ECO:0000256" key="1">
    <source>
        <dbReference type="ARBA" id="ARBA00023157"/>
    </source>
</evidence>
<evidence type="ECO:0000259" key="3">
    <source>
        <dbReference type="PROSITE" id="PS51352"/>
    </source>
</evidence>
<proteinExistence type="predicted"/>
<evidence type="ECO:0000313" key="5">
    <source>
        <dbReference type="Proteomes" id="UP001314263"/>
    </source>
</evidence>
<comment type="caution">
    <text evidence="4">The sequence shown here is derived from an EMBL/GenBank/DDBJ whole genome shotgun (WGS) entry which is preliminary data.</text>
</comment>
<dbReference type="GO" id="GO:0005509">
    <property type="term" value="F:calcium ion binding"/>
    <property type="evidence" value="ECO:0007669"/>
    <property type="project" value="InterPro"/>
</dbReference>
<keyword evidence="1" id="KW-1015">Disulfide bond</keyword>
<dbReference type="SUPFAM" id="SSF47473">
    <property type="entry name" value="EF-hand"/>
    <property type="match status" value="1"/>
</dbReference>
<dbReference type="InterPro" id="IPR002048">
    <property type="entry name" value="EF_hand_dom"/>
</dbReference>
<keyword evidence="5" id="KW-1185">Reference proteome</keyword>
<feature type="domain" description="EF-hand" evidence="2">
    <location>
        <begin position="13"/>
        <end position="48"/>
    </location>
</feature>
<dbReference type="Gene3D" id="3.40.30.10">
    <property type="entry name" value="Glutaredoxin"/>
    <property type="match status" value="1"/>
</dbReference>
<gene>
    <name evidence="4" type="ORF">CVIRNUC_000338</name>
</gene>
<dbReference type="Gene3D" id="1.10.238.10">
    <property type="entry name" value="EF-hand"/>
    <property type="match status" value="1"/>
</dbReference>
<dbReference type="EMBL" id="CAUYUE010000001">
    <property type="protein sequence ID" value="CAK0733818.1"/>
    <property type="molecule type" value="Genomic_DNA"/>
</dbReference>
<protein>
    <recommendedName>
        <fullName evidence="6">Thioredoxin domain-containing protein</fullName>
    </recommendedName>
</protein>
<sequence>MGAETISKHPGWISEEEVSNWLSKYDWDKSGDISFAEFAALVRGGALLDGKLEEYEAAWMAAGGEDISTRALGDLFRNLGQPLDAYRLSTIEARLSLARSGGKITFPHFLEMFRADLLDLKEILRFLQMGRSAPAADSATVPKLKAGEVNFIWSEEEFDWVLSEHAQQLVVLEASLTWCRPCKGFERAFQKFAAAYENAVFLTFHGNHSEGTKHLFETRLQTPMTPTFTFWRQGKQLHEHCGANKVKMNTALQEYLQPDENPLTGANVFQKQVFEAKLGLA</sequence>
<dbReference type="Pfam" id="PF00085">
    <property type="entry name" value="Thioredoxin"/>
    <property type="match status" value="1"/>
</dbReference>